<dbReference type="SUPFAM" id="SSF51261">
    <property type="entry name" value="Duplicated hybrid motif"/>
    <property type="match status" value="1"/>
</dbReference>
<dbReference type="Gene3D" id="2.70.70.10">
    <property type="entry name" value="Glucose Permease (Domain IIA)"/>
    <property type="match status" value="1"/>
</dbReference>
<proteinExistence type="predicted"/>
<dbReference type="PANTHER" id="PTHR21666">
    <property type="entry name" value="PEPTIDASE-RELATED"/>
    <property type="match status" value="1"/>
</dbReference>
<dbReference type="Pfam" id="PF01551">
    <property type="entry name" value="Peptidase_M23"/>
    <property type="match status" value="1"/>
</dbReference>
<dbReference type="AlphaFoldDB" id="A0A1E5T004"/>
<evidence type="ECO:0000313" key="2">
    <source>
        <dbReference type="EMBL" id="OEK04689.1"/>
    </source>
</evidence>
<dbReference type="InterPro" id="IPR011055">
    <property type="entry name" value="Dup_hybrid_motif"/>
</dbReference>
<evidence type="ECO:0000313" key="3">
    <source>
        <dbReference type="Proteomes" id="UP000095552"/>
    </source>
</evidence>
<dbReference type="InterPro" id="IPR016047">
    <property type="entry name" value="M23ase_b-sheet_dom"/>
</dbReference>
<keyword evidence="3" id="KW-1185">Reference proteome</keyword>
<name>A0A1E5T004_9BACT</name>
<feature type="domain" description="M23ase beta-sheet core" evidence="1">
    <location>
        <begin position="184"/>
        <end position="277"/>
    </location>
</feature>
<sequence>MLGCENEKVPAPFKPRNDHEAYEHSLEEANLLSTALGADWQKSAQTSLESPIKISSPYEEAIYIDEKEAVALGYQFSAKRGQKIQVNVERMSQNDAKTFVDLFRIDEHSKLRHVATADSEELLLGFEPRRDAIYVLRFQPELLRGGEFKITIQNVPTLRFPVAGKTDKAIGSFWGAPRDGGRRKHEGVDIFAARGTPIIAPTDGYVRTAGKRGIGGNVVWLYDSKRSQSLYFAHLNKILVKKGDRINAGDTLGTVGNTGNARTTPPHLHFGIYKNGATDPLNHLKATGKRLKRVGGDLSYLGEEIRVNRSTSISKDVEGRQSIRIAKNQIARAIGTTASHYRIELPNGQEGYIRKNLISDLDRSLERLYARDHGVLLKSPDRRAYLTDVDANDQLFVLGKNRDFWLVENDAGQKGWITNNYKNSSRSRRSYSDTPR</sequence>
<dbReference type="GO" id="GO:0004222">
    <property type="term" value="F:metalloendopeptidase activity"/>
    <property type="evidence" value="ECO:0007669"/>
    <property type="project" value="TreeGrafter"/>
</dbReference>
<dbReference type="STRING" id="1563681.BFP71_14655"/>
<dbReference type="Proteomes" id="UP000095552">
    <property type="component" value="Unassembled WGS sequence"/>
</dbReference>
<dbReference type="PANTHER" id="PTHR21666:SF268">
    <property type="entry name" value="PEPTIDASE M23 DOMAIN-CONTAINING PROTEIN"/>
    <property type="match status" value="1"/>
</dbReference>
<dbReference type="InterPro" id="IPR050570">
    <property type="entry name" value="Cell_wall_metabolism_enzyme"/>
</dbReference>
<organism evidence="2 3">
    <name type="scientific">Roseivirga misakiensis</name>
    <dbReference type="NCBI Taxonomy" id="1563681"/>
    <lineage>
        <taxon>Bacteria</taxon>
        <taxon>Pseudomonadati</taxon>
        <taxon>Bacteroidota</taxon>
        <taxon>Cytophagia</taxon>
        <taxon>Cytophagales</taxon>
        <taxon>Roseivirgaceae</taxon>
        <taxon>Roseivirga</taxon>
    </lineage>
</organism>
<dbReference type="CDD" id="cd12797">
    <property type="entry name" value="M23_peptidase"/>
    <property type="match status" value="1"/>
</dbReference>
<comment type="caution">
    <text evidence="2">The sequence shown here is derived from an EMBL/GenBank/DDBJ whole genome shotgun (WGS) entry which is preliminary data.</text>
</comment>
<gene>
    <name evidence="2" type="ORF">BFP71_14655</name>
</gene>
<reference evidence="2 3" key="1">
    <citation type="submission" date="2016-08" db="EMBL/GenBank/DDBJ databases">
        <title>Draft genome of Fabibacter sp. strain SK-8.</title>
        <authorList>
            <person name="Wong S.-K."/>
            <person name="Hamasaki K."/>
            <person name="Yoshizawa S."/>
        </authorList>
    </citation>
    <scope>NUCLEOTIDE SEQUENCE [LARGE SCALE GENOMIC DNA]</scope>
    <source>
        <strain evidence="2 3">SK-8</strain>
    </source>
</reference>
<evidence type="ECO:0000259" key="1">
    <source>
        <dbReference type="Pfam" id="PF01551"/>
    </source>
</evidence>
<accession>A0A1E5T004</accession>
<protein>
    <recommendedName>
        <fullName evidence="1">M23ase beta-sheet core domain-containing protein</fullName>
    </recommendedName>
</protein>
<dbReference type="EMBL" id="MDGQ01000005">
    <property type="protein sequence ID" value="OEK04689.1"/>
    <property type="molecule type" value="Genomic_DNA"/>
</dbReference>